<evidence type="ECO:0000313" key="2">
    <source>
        <dbReference type="Proteomes" id="UP001201980"/>
    </source>
</evidence>
<comment type="caution">
    <text evidence="1">The sequence shown here is derived from an EMBL/GenBank/DDBJ whole genome shotgun (WGS) entry which is preliminary data.</text>
</comment>
<proteinExistence type="predicted"/>
<dbReference type="EMBL" id="JAKWBI020000332">
    <property type="protein sequence ID" value="KAJ2896441.1"/>
    <property type="molecule type" value="Genomic_DNA"/>
</dbReference>
<reference evidence="1" key="1">
    <citation type="submission" date="2022-07" db="EMBL/GenBank/DDBJ databases">
        <title>Draft genome sequence of Zalerion maritima ATCC 34329, a (micro)plastics degrading marine fungus.</title>
        <authorList>
            <person name="Paco A."/>
            <person name="Goncalves M.F.M."/>
            <person name="Rocha-Santos T.A.P."/>
            <person name="Alves A."/>
        </authorList>
    </citation>
    <scope>NUCLEOTIDE SEQUENCE</scope>
    <source>
        <strain evidence="1">ATCC 34329</strain>
    </source>
</reference>
<dbReference type="Proteomes" id="UP001201980">
    <property type="component" value="Unassembled WGS sequence"/>
</dbReference>
<dbReference type="AlphaFoldDB" id="A0AAD5RJZ2"/>
<keyword evidence="2" id="KW-1185">Reference proteome</keyword>
<organism evidence="1 2">
    <name type="scientific">Zalerion maritima</name>
    <dbReference type="NCBI Taxonomy" id="339359"/>
    <lineage>
        <taxon>Eukaryota</taxon>
        <taxon>Fungi</taxon>
        <taxon>Dikarya</taxon>
        <taxon>Ascomycota</taxon>
        <taxon>Pezizomycotina</taxon>
        <taxon>Sordariomycetes</taxon>
        <taxon>Lulworthiomycetidae</taxon>
        <taxon>Lulworthiales</taxon>
        <taxon>Lulworthiaceae</taxon>
        <taxon>Zalerion</taxon>
    </lineage>
</organism>
<name>A0AAD5RJZ2_9PEZI</name>
<sequence>MTGGFDNNQDFHDIGILGQDDNNIFSGEFCSLLNTGREESSRGCDRAHEADSRHSTKSSYASSILHLGIIFAFLGATHEMFNSQEPPGLEAYPTPISATALDPSQMYWQRTSRSRGEPHTGLPLFSQHAARTVTHNNCE</sequence>
<accession>A0AAD5RJZ2</accession>
<protein>
    <submittedName>
        <fullName evidence="1">Uncharacterized protein</fullName>
    </submittedName>
</protein>
<gene>
    <name evidence="1" type="ORF">MKZ38_005568</name>
</gene>
<evidence type="ECO:0000313" key="1">
    <source>
        <dbReference type="EMBL" id="KAJ2896441.1"/>
    </source>
</evidence>